<keyword evidence="2" id="KW-1185">Reference proteome</keyword>
<protein>
    <submittedName>
        <fullName evidence="1">Uncharacterized protein</fullName>
    </submittedName>
</protein>
<dbReference type="Proteomes" id="UP001175211">
    <property type="component" value="Unassembled WGS sequence"/>
</dbReference>
<dbReference type="GeneID" id="85364896"/>
<comment type="caution">
    <text evidence="1">The sequence shown here is derived from an EMBL/GenBank/DDBJ whole genome shotgun (WGS) entry which is preliminary data.</text>
</comment>
<accession>A0AA39MJ72</accession>
<dbReference type="RefSeq" id="XP_060322259.1">
    <property type="nucleotide sequence ID" value="XM_060481348.1"/>
</dbReference>
<sequence length="116" mass="13291">MLHVLEEMQNQVSTNPVDKVAGLAFLMWSEKIPAYYESQSLEEAWTALVNSMDALRRGEFFFLCPEPGNAGRKWRPSWNQVMMKPLPAYDFDPSVRVHRDETGDEDSCNVCHCGVH</sequence>
<organism evidence="1 2">
    <name type="scientific">Armillaria tabescens</name>
    <name type="common">Ringless honey mushroom</name>
    <name type="synonym">Agaricus tabescens</name>
    <dbReference type="NCBI Taxonomy" id="1929756"/>
    <lineage>
        <taxon>Eukaryota</taxon>
        <taxon>Fungi</taxon>
        <taxon>Dikarya</taxon>
        <taxon>Basidiomycota</taxon>
        <taxon>Agaricomycotina</taxon>
        <taxon>Agaricomycetes</taxon>
        <taxon>Agaricomycetidae</taxon>
        <taxon>Agaricales</taxon>
        <taxon>Marasmiineae</taxon>
        <taxon>Physalacriaceae</taxon>
        <taxon>Desarmillaria</taxon>
    </lineage>
</organism>
<gene>
    <name evidence="1" type="ORF">EV420DRAFT_239050</name>
</gene>
<name>A0AA39MJ72_ARMTA</name>
<dbReference type="EMBL" id="JAUEPS010000127">
    <property type="protein sequence ID" value="KAK0436337.1"/>
    <property type="molecule type" value="Genomic_DNA"/>
</dbReference>
<proteinExistence type="predicted"/>
<evidence type="ECO:0000313" key="1">
    <source>
        <dbReference type="EMBL" id="KAK0436337.1"/>
    </source>
</evidence>
<dbReference type="AlphaFoldDB" id="A0AA39MJ72"/>
<reference evidence="1" key="1">
    <citation type="submission" date="2023-06" db="EMBL/GenBank/DDBJ databases">
        <authorList>
            <consortium name="Lawrence Berkeley National Laboratory"/>
            <person name="Ahrendt S."/>
            <person name="Sahu N."/>
            <person name="Indic B."/>
            <person name="Wong-Bajracharya J."/>
            <person name="Merenyi Z."/>
            <person name="Ke H.-M."/>
            <person name="Monk M."/>
            <person name="Kocsube S."/>
            <person name="Drula E."/>
            <person name="Lipzen A."/>
            <person name="Balint B."/>
            <person name="Henrissat B."/>
            <person name="Andreopoulos B."/>
            <person name="Martin F.M."/>
            <person name="Harder C.B."/>
            <person name="Rigling D."/>
            <person name="Ford K.L."/>
            <person name="Foster G.D."/>
            <person name="Pangilinan J."/>
            <person name="Papanicolaou A."/>
            <person name="Barry K."/>
            <person name="LaButti K."/>
            <person name="Viragh M."/>
            <person name="Koriabine M."/>
            <person name="Yan M."/>
            <person name="Riley R."/>
            <person name="Champramary S."/>
            <person name="Plett K.L."/>
            <person name="Tsai I.J."/>
            <person name="Slot J."/>
            <person name="Sipos G."/>
            <person name="Plett J."/>
            <person name="Nagy L.G."/>
            <person name="Grigoriev I.V."/>
        </authorList>
    </citation>
    <scope>NUCLEOTIDE SEQUENCE</scope>
    <source>
        <strain evidence="1">CCBAS 213</strain>
    </source>
</reference>
<evidence type="ECO:0000313" key="2">
    <source>
        <dbReference type="Proteomes" id="UP001175211"/>
    </source>
</evidence>